<feature type="region of interest" description="Disordered" evidence="5">
    <location>
        <begin position="1"/>
        <end position="20"/>
    </location>
</feature>
<dbReference type="STRING" id="526729.SAMN04324258_3182"/>
<dbReference type="InterPro" id="IPR012340">
    <property type="entry name" value="NA-bd_OB-fold"/>
</dbReference>
<feature type="domain" description="TRAM" evidence="6">
    <location>
        <begin position="17"/>
        <end position="75"/>
    </location>
</feature>
<dbReference type="SUPFAM" id="SSF53335">
    <property type="entry name" value="S-adenosyl-L-methionine-dependent methyltransferases"/>
    <property type="match status" value="1"/>
</dbReference>
<evidence type="ECO:0000259" key="6">
    <source>
        <dbReference type="PROSITE" id="PS50926"/>
    </source>
</evidence>
<dbReference type="Gene3D" id="2.40.50.1070">
    <property type="match status" value="1"/>
</dbReference>
<organism evidence="7 8">
    <name type="scientific">Krasilnikoviella flava</name>
    <dbReference type="NCBI Taxonomy" id="526729"/>
    <lineage>
        <taxon>Bacteria</taxon>
        <taxon>Bacillati</taxon>
        <taxon>Actinomycetota</taxon>
        <taxon>Actinomycetes</taxon>
        <taxon>Micrococcales</taxon>
        <taxon>Promicromonosporaceae</taxon>
        <taxon>Krasilnikoviella</taxon>
    </lineage>
</organism>
<evidence type="ECO:0000256" key="2">
    <source>
        <dbReference type="ARBA" id="ARBA00022679"/>
    </source>
</evidence>
<dbReference type="PROSITE" id="PS50926">
    <property type="entry name" value="TRAM"/>
    <property type="match status" value="1"/>
</dbReference>
<dbReference type="PROSITE" id="PS51687">
    <property type="entry name" value="SAM_MT_RNA_M5U"/>
    <property type="match status" value="1"/>
</dbReference>
<keyword evidence="2 4" id="KW-0808">Transferase</keyword>
<evidence type="ECO:0000256" key="3">
    <source>
        <dbReference type="ARBA" id="ARBA00022691"/>
    </source>
</evidence>
<accession>A0A1T5L9F2</accession>
<feature type="binding site" evidence="4">
    <location>
        <position position="368"/>
    </location>
    <ligand>
        <name>S-adenosyl-L-methionine</name>
        <dbReference type="ChEBI" id="CHEBI:59789"/>
    </ligand>
</feature>
<dbReference type="Gene3D" id="3.40.50.150">
    <property type="entry name" value="Vaccinia Virus protein VP39"/>
    <property type="match status" value="2"/>
</dbReference>
<gene>
    <name evidence="7" type="ORF">SAMN04324258_3182</name>
</gene>
<dbReference type="GO" id="GO:0070475">
    <property type="term" value="P:rRNA base methylation"/>
    <property type="evidence" value="ECO:0007669"/>
    <property type="project" value="TreeGrafter"/>
</dbReference>
<dbReference type="PANTHER" id="PTHR11061:SF30">
    <property type="entry name" value="TRNA (URACIL(54)-C(5))-METHYLTRANSFERASE"/>
    <property type="match status" value="1"/>
</dbReference>
<evidence type="ECO:0000313" key="7">
    <source>
        <dbReference type="EMBL" id="SKC72570.1"/>
    </source>
</evidence>
<feature type="active site" description="Nucleophile" evidence="4">
    <location>
        <position position="395"/>
    </location>
</feature>
<feature type="binding site" evidence="4">
    <location>
        <position position="318"/>
    </location>
    <ligand>
        <name>S-adenosyl-L-methionine</name>
        <dbReference type="ChEBI" id="CHEBI:59789"/>
    </ligand>
</feature>
<dbReference type="Gene3D" id="2.40.50.140">
    <property type="entry name" value="Nucleic acid-binding proteins"/>
    <property type="match status" value="1"/>
</dbReference>
<protein>
    <submittedName>
        <fullName evidence="7">tRNA/tmRNA/rRNA uracil-C5-methylase, TrmA/RlmC/RlmD family</fullName>
    </submittedName>
</protein>
<evidence type="ECO:0000256" key="5">
    <source>
        <dbReference type="SAM" id="MobiDB-lite"/>
    </source>
</evidence>
<dbReference type="RefSeq" id="WP_079575415.1">
    <property type="nucleotide sequence ID" value="NZ_FUZQ01000005.1"/>
</dbReference>
<keyword evidence="1 4" id="KW-0489">Methyltransferase</keyword>
<dbReference type="GO" id="GO:0070041">
    <property type="term" value="F:rRNA (uridine-C5-)-methyltransferase activity"/>
    <property type="evidence" value="ECO:0007669"/>
    <property type="project" value="TreeGrafter"/>
</dbReference>
<keyword evidence="3 4" id="KW-0949">S-adenosyl-L-methionine</keyword>
<dbReference type="InterPro" id="IPR029063">
    <property type="entry name" value="SAM-dependent_MTases_sf"/>
</dbReference>
<proteinExistence type="inferred from homology"/>
<feature type="binding site" evidence="4">
    <location>
        <position position="261"/>
    </location>
    <ligand>
        <name>S-adenosyl-L-methionine</name>
        <dbReference type="ChEBI" id="CHEBI:59789"/>
    </ligand>
</feature>
<dbReference type="AlphaFoldDB" id="A0A1T5L9F2"/>
<dbReference type="Proteomes" id="UP000189777">
    <property type="component" value="Unassembled WGS sequence"/>
</dbReference>
<reference evidence="7 8" key="1">
    <citation type="submission" date="2017-02" db="EMBL/GenBank/DDBJ databases">
        <authorList>
            <person name="Peterson S.W."/>
        </authorList>
    </citation>
    <scope>NUCLEOTIDE SEQUENCE [LARGE SCALE GENOMIC DNA]</scope>
    <source>
        <strain evidence="7 8">DSM 21481</strain>
    </source>
</reference>
<name>A0A1T5L9F2_9MICO</name>
<dbReference type="Pfam" id="PF01135">
    <property type="entry name" value="PCMT"/>
    <property type="match status" value="1"/>
</dbReference>
<sequence length="437" mass="46172">MPRPRRSAPRPRSTAPDPEVGREVELEIGPVAHGGHCVARLDGRVVFVRHTLPGERVRARVTETGSRFWRADAVEVLDASADRVPSAWPEAGPGGVGGGELAHVALPAQRRWKAAVVAEQLTRLARIDRDVEVEAVPGDEGRGGLGYRTRIDLVADADGRAGMRRFRSHDVVPLDGMPLATETVAALADAEDVWTRRWQPGARLELAAPADGADPVLLVDDVPWRRGRGDTRPNARRAVTETVRAGGAEHRYRVAADGFWQVHRAAPELLAGAVLDAVGDAPGHADGATVLDLYSGAGLFTVPLAAAVGASGRVVAVEGDDRAVKDARRNAHDLPQVELHLGAVDQVLTGGDAGGAPVGDGADIVVLDPPRVGAGRAVVDAIAARGPRRVVYVACDPAALARDIAYLAGHGYELTGLRAFDLFPMTHHVECVAVLDR</sequence>
<dbReference type="CDD" id="cd02440">
    <property type="entry name" value="AdoMet_MTases"/>
    <property type="match status" value="1"/>
</dbReference>
<evidence type="ECO:0000313" key="8">
    <source>
        <dbReference type="Proteomes" id="UP000189777"/>
    </source>
</evidence>
<dbReference type="Pfam" id="PF01938">
    <property type="entry name" value="TRAM"/>
    <property type="match status" value="1"/>
</dbReference>
<keyword evidence="8" id="KW-1185">Reference proteome</keyword>
<evidence type="ECO:0000256" key="1">
    <source>
        <dbReference type="ARBA" id="ARBA00022603"/>
    </source>
</evidence>
<feature type="binding site" evidence="4">
    <location>
        <position position="294"/>
    </location>
    <ligand>
        <name>S-adenosyl-L-methionine</name>
        <dbReference type="ChEBI" id="CHEBI:59789"/>
    </ligand>
</feature>
<dbReference type="InterPro" id="IPR010280">
    <property type="entry name" value="U5_MeTrfase_fam"/>
</dbReference>
<comment type="similarity">
    <text evidence="4">Belongs to the class I-like SAM-binding methyltransferase superfamily. RNA M5U methyltransferase family.</text>
</comment>
<dbReference type="PROSITE" id="PS01231">
    <property type="entry name" value="TRMA_2"/>
    <property type="match status" value="1"/>
</dbReference>
<dbReference type="OrthoDB" id="9804590at2"/>
<dbReference type="InterPro" id="IPR030391">
    <property type="entry name" value="MeTrfase_TrmA_CS"/>
</dbReference>
<dbReference type="Pfam" id="PF05958">
    <property type="entry name" value="tRNA_U5-meth_tr"/>
    <property type="match status" value="1"/>
</dbReference>
<dbReference type="PANTHER" id="PTHR11061">
    <property type="entry name" value="RNA M5U METHYLTRANSFERASE"/>
    <property type="match status" value="1"/>
</dbReference>
<dbReference type="InterPro" id="IPR002792">
    <property type="entry name" value="TRAM_dom"/>
</dbReference>
<evidence type="ECO:0000256" key="4">
    <source>
        <dbReference type="PROSITE-ProRule" id="PRU01024"/>
    </source>
</evidence>
<dbReference type="EMBL" id="FUZQ01000005">
    <property type="protein sequence ID" value="SKC72570.1"/>
    <property type="molecule type" value="Genomic_DNA"/>
</dbReference>
<dbReference type="SUPFAM" id="SSF50249">
    <property type="entry name" value="Nucleic acid-binding proteins"/>
    <property type="match status" value="1"/>
</dbReference>